<dbReference type="InterPro" id="IPR005118">
    <property type="entry name" value="TRCF_C"/>
</dbReference>
<keyword evidence="5" id="KW-0347">Helicase</keyword>
<keyword evidence="3 9" id="KW-0227">DNA damage</keyword>
<dbReference type="GO" id="GO:0005737">
    <property type="term" value="C:cytoplasm"/>
    <property type="evidence" value="ECO:0007669"/>
    <property type="project" value="UniProtKB-SubCell"/>
</dbReference>
<evidence type="ECO:0000256" key="6">
    <source>
        <dbReference type="ARBA" id="ARBA00022840"/>
    </source>
</evidence>
<keyword evidence="8 9" id="KW-0234">DNA repair</keyword>
<dbReference type="Proteomes" id="UP001298753">
    <property type="component" value="Unassembled WGS sequence"/>
</dbReference>
<dbReference type="InterPro" id="IPR004576">
    <property type="entry name" value="Mfd"/>
</dbReference>
<feature type="domain" description="Helicase C-terminal" evidence="11">
    <location>
        <begin position="814"/>
        <end position="967"/>
    </location>
</feature>
<dbReference type="InterPro" id="IPR047112">
    <property type="entry name" value="RecG/Mfd"/>
</dbReference>
<keyword evidence="13" id="KW-1185">Reference proteome</keyword>
<dbReference type="EC" id="3.6.4.-" evidence="9"/>
<comment type="similarity">
    <text evidence="9">In the C-terminal section; belongs to the helicase family. RecG subfamily.</text>
</comment>
<dbReference type="SMART" id="SM00487">
    <property type="entry name" value="DEXDc"/>
    <property type="match status" value="1"/>
</dbReference>
<dbReference type="SMART" id="SM00982">
    <property type="entry name" value="TRCF"/>
    <property type="match status" value="1"/>
</dbReference>
<dbReference type="HAMAP" id="MF_00969">
    <property type="entry name" value="TRCF"/>
    <property type="match status" value="1"/>
</dbReference>
<dbReference type="CDD" id="cd17991">
    <property type="entry name" value="DEXHc_TRCF"/>
    <property type="match status" value="1"/>
</dbReference>
<dbReference type="SMART" id="SM00490">
    <property type="entry name" value="HELICc"/>
    <property type="match status" value="1"/>
</dbReference>
<dbReference type="GO" id="GO:0003678">
    <property type="term" value="F:DNA helicase activity"/>
    <property type="evidence" value="ECO:0007669"/>
    <property type="project" value="TreeGrafter"/>
</dbReference>
<comment type="caution">
    <text evidence="12">The sequence shown here is derived from an EMBL/GenBank/DDBJ whole genome shotgun (WGS) entry which is preliminary data.</text>
</comment>
<evidence type="ECO:0000256" key="9">
    <source>
        <dbReference type="HAMAP-Rule" id="MF_00969"/>
    </source>
</evidence>
<evidence type="ECO:0000259" key="10">
    <source>
        <dbReference type="PROSITE" id="PS51192"/>
    </source>
</evidence>
<dbReference type="InterPro" id="IPR011545">
    <property type="entry name" value="DEAD/DEAH_box_helicase_dom"/>
</dbReference>
<organism evidence="12 13">
    <name type="scientific">Agathobaculum butyriciproducens</name>
    <dbReference type="NCBI Taxonomy" id="1628085"/>
    <lineage>
        <taxon>Bacteria</taxon>
        <taxon>Bacillati</taxon>
        <taxon>Bacillota</taxon>
        <taxon>Clostridia</taxon>
        <taxon>Eubacteriales</taxon>
        <taxon>Butyricicoccaceae</taxon>
        <taxon>Agathobaculum</taxon>
    </lineage>
</organism>
<dbReference type="Pfam" id="PF02559">
    <property type="entry name" value="CarD_TRCF_RID"/>
    <property type="match status" value="1"/>
</dbReference>
<evidence type="ECO:0000256" key="8">
    <source>
        <dbReference type="ARBA" id="ARBA00023204"/>
    </source>
</evidence>
<dbReference type="InterPro" id="IPR003711">
    <property type="entry name" value="CarD-like/TRCF_RID"/>
</dbReference>
<evidence type="ECO:0000256" key="4">
    <source>
        <dbReference type="ARBA" id="ARBA00022801"/>
    </source>
</evidence>
<evidence type="ECO:0000256" key="1">
    <source>
        <dbReference type="ARBA" id="ARBA00022490"/>
    </source>
</evidence>
<dbReference type="Pfam" id="PF00271">
    <property type="entry name" value="Helicase_C"/>
    <property type="match status" value="1"/>
</dbReference>
<dbReference type="SMART" id="SM01058">
    <property type="entry name" value="CarD_TRCF"/>
    <property type="match status" value="1"/>
</dbReference>
<dbReference type="AlphaFoldDB" id="A0AAW4VSF3"/>
<dbReference type="Gene3D" id="3.40.50.11180">
    <property type="match status" value="1"/>
</dbReference>
<keyword evidence="1 9" id="KW-0963">Cytoplasm</keyword>
<evidence type="ECO:0000256" key="2">
    <source>
        <dbReference type="ARBA" id="ARBA00022741"/>
    </source>
</evidence>
<dbReference type="Pfam" id="PF17757">
    <property type="entry name" value="UvrB_inter"/>
    <property type="match status" value="1"/>
</dbReference>
<dbReference type="PROSITE" id="PS51194">
    <property type="entry name" value="HELICASE_CTER"/>
    <property type="match status" value="1"/>
</dbReference>
<dbReference type="PANTHER" id="PTHR47964">
    <property type="entry name" value="ATP-DEPENDENT DNA HELICASE HOMOLOG RECG, CHLOROPLASTIC"/>
    <property type="match status" value="1"/>
</dbReference>
<evidence type="ECO:0000256" key="7">
    <source>
        <dbReference type="ARBA" id="ARBA00023125"/>
    </source>
</evidence>
<comment type="subcellular location">
    <subcellularLocation>
        <location evidence="9">Cytoplasm</location>
    </subcellularLocation>
</comment>
<comment type="function">
    <text evidence="9">Couples transcription and DNA repair by recognizing RNA polymerase (RNAP) stalled at DNA lesions. Mediates ATP-dependent release of RNAP and its truncated transcript from the DNA, and recruitment of nucleotide excision repair machinery to the damaged site.</text>
</comment>
<comment type="similarity">
    <text evidence="9">In the N-terminal section; belongs to the UvrB family.</text>
</comment>
<dbReference type="GO" id="GO:0005524">
    <property type="term" value="F:ATP binding"/>
    <property type="evidence" value="ECO:0007669"/>
    <property type="project" value="UniProtKB-UniRule"/>
</dbReference>
<dbReference type="Gene3D" id="3.30.2060.10">
    <property type="entry name" value="Penicillin-binding protein 1b domain"/>
    <property type="match status" value="1"/>
</dbReference>
<keyword evidence="7 9" id="KW-0238">DNA-binding</keyword>
<dbReference type="InterPro" id="IPR041471">
    <property type="entry name" value="UvrB_inter"/>
</dbReference>
<dbReference type="InterPro" id="IPR037235">
    <property type="entry name" value="TRCF-like_C_D7"/>
</dbReference>
<dbReference type="Gene3D" id="3.40.50.300">
    <property type="entry name" value="P-loop containing nucleotide triphosphate hydrolases"/>
    <property type="match status" value="2"/>
</dbReference>
<evidence type="ECO:0000256" key="3">
    <source>
        <dbReference type="ARBA" id="ARBA00022763"/>
    </source>
</evidence>
<dbReference type="GO" id="GO:0006355">
    <property type="term" value="P:regulation of DNA-templated transcription"/>
    <property type="evidence" value="ECO:0007669"/>
    <property type="project" value="UniProtKB-UniRule"/>
</dbReference>
<dbReference type="PANTHER" id="PTHR47964:SF1">
    <property type="entry name" value="ATP-DEPENDENT DNA HELICASE HOMOLOG RECG, CHLOROPLASTIC"/>
    <property type="match status" value="1"/>
</dbReference>
<dbReference type="GO" id="GO:0003684">
    <property type="term" value="F:damaged DNA binding"/>
    <property type="evidence" value="ECO:0007669"/>
    <property type="project" value="InterPro"/>
</dbReference>
<evidence type="ECO:0000259" key="11">
    <source>
        <dbReference type="PROSITE" id="PS51194"/>
    </source>
</evidence>
<dbReference type="EMBL" id="JAJEPX010000002">
    <property type="protein sequence ID" value="MCC2175841.1"/>
    <property type="molecule type" value="Genomic_DNA"/>
</dbReference>
<dbReference type="InterPro" id="IPR036101">
    <property type="entry name" value="CarD-like/TRCF_RID_sf"/>
</dbReference>
<dbReference type="GO" id="GO:0016787">
    <property type="term" value="F:hydrolase activity"/>
    <property type="evidence" value="ECO:0007669"/>
    <property type="project" value="UniProtKB-KW"/>
</dbReference>
<name>A0AAW4VSF3_9FIRM</name>
<accession>A0AAW4VSF3</accession>
<dbReference type="NCBIfam" id="TIGR00580">
    <property type="entry name" value="mfd"/>
    <property type="match status" value="1"/>
</dbReference>
<keyword evidence="6 9" id="KW-0067">ATP-binding</keyword>
<dbReference type="SUPFAM" id="SSF141259">
    <property type="entry name" value="CarD-like"/>
    <property type="match status" value="1"/>
</dbReference>
<dbReference type="Pfam" id="PF00270">
    <property type="entry name" value="DEAD"/>
    <property type="match status" value="1"/>
</dbReference>
<gene>
    <name evidence="9 12" type="primary">mfd</name>
    <name evidence="12" type="ORF">LKD22_01635</name>
</gene>
<feature type="domain" description="Helicase ATP-binding" evidence="10">
    <location>
        <begin position="631"/>
        <end position="792"/>
    </location>
</feature>
<dbReference type="GO" id="GO:0000716">
    <property type="term" value="P:transcription-coupled nucleotide-excision repair, DNA damage recognition"/>
    <property type="evidence" value="ECO:0007669"/>
    <property type="project" value="UniProtKB-UniRule"/>
</dbReference>
<evidence type="ECO:0000256" key="5">
    <source>
        <dbReference type="ARBA" id="ARBA00022806"/>
    </source>
</evidence>
<dbReference type="InterPro" id="IPR014001">
    <property type="entry name" value="Helicase_ATP-bd"/>
</dbReference>
<dbReference type="SUPFAM" id="SSF52540">
    <property type="entry name" value="P-loop containing nucleoside triphosphate hydrolases"/>
    <property type="match status" value="4"/>
</dbReference>
<dbReference type="Pfam" id="PF03461">
    <property type="entry name" value="TRCF"/>
    <property type="match status" value="1"/>
</dbReference>
<keyword evidence="2 9" id="KW-0547">Nucleotide-binding</keyword>
<evidence type="ECO:0000313" key="13">
    <source>
        <dbReference type="Proteomes" id="UP001298753"/>
    </source>
</evidence>
<proteinExistence type="inferred from homology"/>
<evidence type="ECO:0000313" key="12">
    <source>
        <dbReference type="EMBL" id="MCC2175841.1"/>
    </source>
</evidence>
<keyword evidence="4 9" id="KW-0378">Hydrolase</keyword>
<protein>
    <recommendedName>
        <fullName evidence="9">Transcription-repair-coupling factor</fullName>
        <shortName evidence="9">TRCF</shortName>
        <ecNumber evidence="9">3.6.4.-</ecNumber>
    </recommendedName>
</protein>
<dbReference type="PROSITE" id="PS51192">
    <property type="entry name" value="HELICASE_ATP_BIND_1"/>
    <property type="match status" value="1"/>
</dbReference>
<dbReference type="InterPro" id="IPR027417">
    <property type="entry name" value="P-loop_NTPase"/>
</dbReference>
<dbReference type="Gene3D" id="2.40.10.170">
    <property type="match status" value="1"/>
</dbReference>
<dbReference type="Gene3D" id="3.90.1150.50">
    <property type="entry name" value="Transcription-repair-coupling factor, D7 domain"/>
    <property type="match status" value="1"/>
</dbReference>
<dbReference type="SUPFAM" id="SSF143517">
    <property type="entry name" value="TRCF domain-like"/>
    <property type="match status" value="1"/>
</dbReference>
<sequence>MNLLNEITKSITFLKEYKQLKQAVDEGKTPVLAVGLSAIHKAHLAAALGLDTGRPVLVLTDDDNAANRFAADLRGFSERDVVQLPSRELVMADVVGVSRGYEQRRLAALDELTEAHFAVASVQAAAQRTMPPEALKAAIVSLATGETAPLDELAQSLTRAGYERCVQVEGTGQFSIRGGILDVFPPQAEHPYRVEFWDDEIDSISTFDVGSQRRLEQCECLRCLPCMESIPALAKGGAAGLAKAVLALTSTRRKKQHADLQTNLERDVERLRETGSLPAADKYMPLIYPEMATAFDYLPENAIVIIEDTPRLRDAVRDFHARVADDVTALLERGEMPPALGEYALDFVGVCGVKHQILRLDSFLNNVAELTPQHLENFIANQMNAYGGNLDMASADIRSYTEQGRAVAVVCGSALRCQNMLDALTDTGLNVKISDLLPKGGCVNIMEGTLSAGFEYPDLGLVVMTEGQVLARRKKTQVKKSNRDKVKSYTDLTPGDLVVHEHHGIGRFIGMERMTVDGSEHDFIKIAFAGTDFLYVPATSLDLISKYIGGGDNERVRLNKLGGADWSKAKARAKAAAKELAEGLIKLYAERAKVKGYAFPPDDAWQREFEEDFPYEETDDQLRCIAEIKDDMQSDRPMDRLLCGDVGFGKTEVALRAVMKCILAGKQAAILVPTTVLARQHYLTAMQRFQGHPITIELLTRYKTGSEQTALLKKLEAGSVDLVIGTHKLFNKKIKFKDLGLLVVDEEQRFGVGHKETLKEMSKNVDVLTLSATPIPRTLNMALSGIRDMSSIEEPPQNRHPVQTFVLEQNDGVLLDAIRRELGRGGQVYYLHNRVESIERCANMWQQRLPDARIGIVHGKMGQKEIAKVMNEMADGEIDILVCTTIIETGIDIPNANTLIIENADNMGLAQLHQIRGRVGRSSRHAYAYLCYRHGKALSEIAQKRLGAIREFAAFGSGFKIAMRDLEIRGAGNVLGPEQSGHMMSVGYDLYLKLLEEAVQEEKGETPKPRVDCAAELLISANLPADYVADAGQRVDLYRRIALIRTDEQRSDMLDELIDRFGEPPAEAIALLDIALLRAKASEQGIAEIKQQDGRLLLTFSETDFARLSALCGDSEFKGRLLLNAGSTPYLSLRLNNGETAMKMAQTLVDKYAATVK</sequence>
<reference evidence="12 13" key="1">
    <citation type="submission" date="2021-10" db="EMBL/GenBank/DDBJ databases">
        <title>Anaerobic single-cell dispensing facilitates the cultivation of human gut bacteria.</title>
        <authorList>
            <person name="Afrizal A."/>
        </authorList>
    </citation>
    <scope>NUCLEOTIDE SEQUENCE [LARGE SCALE GENOMIC DNA]</scope>
    <source>
        <strain evidence="12 13">CLA-AA-H270</strain>
    </source>
</reference>
<dbReference type="InterPro" id="IPR001650">
    <property type="entry name" value="Helicase_C-like"/>
</dbReference>